<dbReference type="InterPro" id="IPR010982">
    <property type="entry name" value="Lambda_DNA-bd_dom_sf"/>
</dbReference>
<name>A0ABV5W013_9BACL</name>
<dbReference type="PANTHER" id="PTHR46797:SF13">
    <property type="entry name" value="HTH-TYPE TRANSCRIPTIONAL REGULATOR SINR"/>
    <property type="match status" value="1"/>
</dbReference>
<feature type="domain" description="Sin" evidence="3">
    <location>
        <begin position="63"/>
        <end position="101"/>
    </location>
</feature>
<evidence type="ECO:0000313" key="5">
    <source>
        <dbReference type="Proteomes" id="UP001589619"/>
    </source>
</evidence>
<organism evidence="4 5">
    <name type="scientific">Paenibacillus hodogayensis</name>
    <dbReference type="NCBI Taxonomy" id="279208"/>
    <lineage>
        <taxon>Bacteria</taxon>
        <taxon>Bacillati</taxon>
        <taxon>Bacillota</taxon>
        <taxon>Bacilli</taxon>
        <taxon>Bacillales</taxon>
        <taxon>Paenibacillaceae</taxon>
        <taxon>Paenibacillus</taxon>
    </lineage>
</organism>
<keyword evidence="1" id="KW-0238">DNA-binding</keyword>
<evidence type="ECO:0000259" key="2">
    <source>
        <dbReference type="PROSITE" id="PS50943"/>
    </source>
</evidence>
<dbReference type="RefSeq" id="WP_344915085.1">
    <property type="nucleotide sequence ID" value="NZ_BAAAYO010000014.1"/>
</dbReference>
<evidence type="ECO:0000313" key="4">
    <source>
        <dbReference type="EMBL" id="MFB9753838.1"/>
    </source>
</evidence>
<protein>
    <submittedName>
        <fullName evidence="4">Helix-turn-helix domain-containing protein</fullName>
    </submittedName>
</protein>
<dbReference type="Gene3D" id="1.10.260.40">
    <property type="entry name" value="lambda repressor-like DNA-binding domains"/>
    <property type="match status" value="1"/>
</dbReference>
<comment type="caution">
    <text evidence="4">The sequence shown here is derived from an EMBL/GenBank/DDBJ whole genome shotgun (WGS) entry which is preliminary data.</text>
</comment>
<reference evidence="4 5" key="1">
    <citation type="submission" date="2024-09" db="EMBL/GenBank/DDBJ databases">
        <authorList>
            <person name="Sun Q."/>
            <person name="Mori K."/>
        </authorList>
    </citation>
    <scope>NUCLEOTIDE SEQUENCE [LARGE SCALE GENOMIC DNA]</scope>
    <source>
        <strain evidence="4 5">JCM 12520</strain>
    </source>
</reference>
<dbReference type="InterPro" id="IPR050807">
    <property type="entry name" value="TransReg_Diox_bact_type"/>
</dbReference>
<dbReference type="InterPro" id="IPR001387">
    <property type="entry name" value="Cro/C1-type_HTH"/>
</dbReference>
<dbReference type="SMART" id="SM00530">
    <property type="entry name" value="HTH_XRE"/>
    <property type="match status" value="1"/>
</dbReference>
<dbReference type="Pfam" id="PF08671">
    <property type="entry name" value="SinI"/>
    <property type="match status" value="1"/>
</dbReference>
<dbReference type="SUPFAM" id="SSF47413">
    <property type="entry name" value="lambda repressor-like DNA-binding domains"/>
    <property type="match status" value="1"/>
</dbReference>
<evidence type="ECO:0000259" key="3">
    <source>
        <dbReference type="PROSITE" id="PS51500"/>
    </source>
</evidence>
<evidence type="ECO:0000256" key="1">
    <source>
        <dbReference type="ARBA" id="ARBA00023125"/>
    </source>
</evidence>
<dbReference type="Pfam" id="PF01381">
    <property type="entry name" value="HTH_3"/>
    <property type="match status" value="1"/>
</dbReference>
<keyword evidence="5" id="KW-1185">Reference proteome</keyword>
<dbReference type="PANTHER" id="PTHR46797">
    <property type="entry name" value="HTH-TYPE TRANSCRIPTIONAL REGULATOR"/>
    <property type="match status" value="1"/>
</dbReference>
<dbReference type="InterPro" id="IPR010981">
    <property type="entry name" value="SinR/SinI_dimer_dom"/>
</dbReference>
<feature type="domain" description="HTH cro/C1-type" evidence="2">
    <location>
        <begin position="6"/>
        <end position="61"/>
    </location>
</feature>
<gene>
    <name evidence="4" type="ORF">ACFFNY_19895</name>
</gene>
<dbReference type="Proteomes" id="UP001589619">
    <property type="component" value="Unassembled WGS sequence"/>
</dbReference>
<dbReference type="SUPFAM" id="SSF47406">
    <property type="entry name" value="SinR repressor dimerisation domain-like"/>
    <property type="match status" value="1"/>
</dbReference>
<dbReference type="EMBL" id="JBHMAG010000013">
    <property type="protein sequence ID" value="MFB9753838.1"/>
    <property type="molecule type" value="Genomic_DNA"/>
</dbReference>
<dbReference type="InterPro" id="IPR036281">
    <property type="entry name" value="SinR/SinI_dimer_dom_sf"/>
</dbReference>
<sequence length="107" mass="12386">MIGERIRDLRLSKGWSITELAGKAQVAKSYLSNIERDIQKNPSIHMLERVADALEVSVDVILQGPAEPKEQLNEEWLELVREAMDSGVTKQQFREYLEFTKWKLQSK</sequence>
<proteinExistence type="predicted"/>
<dbReference type="CDD" id="cd00093">
    <property type="entry name" value="HTH_XRE"/>
    <property type="match status" value="1"/>
</dbReference>
<dbReference type="PROSITE" id="PS50943">
    <property type="entry name" value="HTH_CROC1"/>
    <property type="match status" value="1"/>
</dbReference>
<accession>A0ABV5W013</accession>
<dbReference type="PROSITE" id="PS51500">
    <property type="entry name" value="SIN"/>
    <property type="match status" value="1"/>
</dbReference>